<name>A0A6C0CDD3_9ZZZZ</name>
<feature type="region of interest" description="Disordered" evidence="1">
    <location>
        <begin position="1"/>
        <end position="27"/>
    </location>
</feature>
<sequence>MVKTCKRRNSYKRRVNTERKSGSKRRVNTKHKFKGGKLFGKSGKTRVNRVNREVPANVIQPRNMTIKQKPVSFELMNKQLFNPKSKNNPKFGQQFNILFSSTNISELNNNCPTDKDNIYNNLTNNIEDYSYLVKNGFGASNIWTIIYLGNYINEKPKAPLGKGVNFVSHNIDQVNTPLLPGRAATYLNNSFGIDISSSSNYALTKGVNLIKFSNGYSGVSSGFSDDDFVYEGSYDPNRFIELIMNKKLVDDKKPFIVTHSSLIFKMLSILQSKFSDGWKRNVEKVRNLDCLKIYYSRKTTKCPCCELGDVQGIAKIELYSSGTWSNPLTYYDTGEINPESGLIIMRHCPACHNTTTLLQALKKRGLSGIVSNCLPITIEFLLGISDKIDYNSITNITNHFNEDTLNNIKRFNLQSIDKKKAELNSLMEEEISMNRKDIRKIRMKYKQIYLTLNILQNYWVNINLEQHIKNLNEYAKERRRNLYKIVFDNKPTDWIPISSCSFRTCLTTILISHSLYMVYKENETITSTLQDDE</sequence>
<reference evidence="2" key="1">
    <citation type="journal article" date="2020" name="Nature">
        <title>Giant virus diversity and host interactions through global metagenomics.</title>
        <authorList>
            <person name="Schulz F."/>
            <person name="Roux S."/>
            <person name="Paez-Espino D."/>
            <person name="Jungbluth S."/>
            <person name="Walsh D.A."/>
            <person name="Denef V.J."/>
            <person name="McMahon K.D."/>
            <person name="Konstantinidis K.T."/>
            <person name="Eloe-Fadrosh E.A."/>
            <person name="Kyrpides N.C."/>
            <person name="Woyke T."/>
        </authorList>
    </citation>
    <scope>NUCLEOTIDE SEQUENCE</scope>
    <source>
        <strain evidence="2">GVMAG-M-3300020595-32</strain>
    </source>
</reference>
<accession>A0A6C0CDD3</accession>
<protein>
    <submittedName>
        <fullName evidence="2">Uncharacterized protein</fullName>
    </submittedName>
</protein>
<organism evidence="2">
    <name type="scientific">viral metagenome</name>
    <dbReference type="NCBI Taxonomy" id="1070528"/>
    <lineage>
        <taxon>unclassified sequences</taxon>
        <taxon>metagenomes</taxon>
        <taxon>organismal metagenomes</taxon>
    </lineage>
</organism>
<dbReference type="AlphaFoldDB" id="A0A6C0CDD3"/>
<proteinExistence type="predicted"/>
<evidence type="ECO:0000256" key="1">
    <source>
        <dbReference type="SAM" id="MobiDB-lite"/>
    </source>
</evidence>
<dbReference type="EMBL" id="MN739395">
    <property type="protein sequence ID" value="QHT02578.1"/>
    <property type="molecule type" value="Genomic_DNA"/>
</dbReference>
<feature type="compositionally biased region" description="Basic residues" evidence="1">
    <location>
        <begin position="1"/>
        <end position="14"/>
    </location>
</feature>
<evidence type="ECO:0000313" key="2">
    <source>
        <dbReference type="EMBL" id="QHT02578.1"/>
    </source>
</evidence>